<feature type="transmembrane region" description="Helical" evidence="2">
    <location>
        <begin position="21"/>
        <end position="40"/>
    </location>
</feature>
<dbReference type="Proteomes" id="UP000523545">
    <property type="component" value="Unassembled WGS sequence"/>
</dbReference>
<feature type="transmembrane region" description="Helical" evidence="2">
    <location>
        <begin position="138"/>
        <end position="158"/>
    </location>
</feature>
<organism evidence="4 5">
    <name type="scientific">Micromonospora jinlongensis</name>
    <dbReference type="NCBI Taxonomy" id="1287877"/>
    <lineage>
        <taxon>Bacteria</taxon>
        <taxon>Bacillati</taxon>
        <taxon>Actinomycetota</taxon>
        <taxon>Actinomycetes</taxon>
        <taxon>Micromonosporales</taxon>
        <taxon>Micromonosporaceae</taxon>
        <taxon>Micromonospora</taxon>
    </lineage>
</organism>
<proteinExistence type="predicted"/>
<reference evidence="4 5" key="1">
    <citation type="submission" date="2020-07" db="EMBL/GenBank/DDBJ databases">
        <title>Sequencing the genomes of 1000 actinobacteria strains.</title>
        <authorList>
            <person name="Klenk H.-P."/>
        </authorList>
    </citation>
    <scope>NUCLEOTIDE SEQUENCE [LARGE SCALE GENOMIC DNA]</scope>
    <source>
        <strain evidence="4 5">DSM 45876</strain>
    </source>
</reference>
<feature type="transmembrane region" description="Helical" evidence="2">
    <location>
        <begin position="374"/>
        <end position="395"/>
    </location>
</feature>
<dbReference type="EMBL" id="JACCHK010000001">
    <property type="protein sequence ID" value="NYH42150.1"/>
    <property type="molecule type" value="Genomic_DNA"/>
</dbReference>
<accession>A0A7Y9X191</accession>
<dbReference type="Pfam" id="PF01757">
    <property type="entry name" value="Acyl_transf_3"/>
    <property type="match status" value="1"/>
</dbReference>
<protein>
    <recommendedName>
        <fullName evidence="3">Acyltransferase 3 domain-containing protein</fullName>
    </recommendedName>
</protein>
<evidence type="ECO:0000259" key="3">
    <source>
        <dbReference type="Pfam" id="PF01757"/>
    </source>
</evidence>
<evidence type="ECO:0000256" key="2">
    <source>
        <dbReference type="SAM" id="Phobius"/>
    </source>
</evidence>
<comment type="caution">
    <text evidence="4">The sequence shown here is derived from an EMBL/GenBank/DDBJ whole genome shotgun (WGS) entry which is preliminary data.</text>
</comment>
<feature type="compositionally biased region" description="Low complexity" evidence="1">
    <location>
        <begin position="220"/>
        <end position="241"/>
    </location>
</feature>
<keyword evidence="2" id="KW-0812">Transmembrane</keyword>
<feature type="domain" description="Acyltransferase 3" evidence="3">
    <location>
        <begin position="17"/>
        <end position="392"/>
    </location>
</feature>
<evidence type="ECO:0000313" key="4">
    <source>
        <dbReference type="EMBL" id="NYH42150.1"/>
    </source>
</evidence>
<evidence type="ECO:0000313" key="5">
    <source>
        <dbReference type="Proteomes" id="UP000523545"/>
    </source>
</evidence>
<dbReference type="InterPro" id="IPR002656">
    <property type="entry name" value="Acyl_transf_3_dom"/>
</dbReference>
<feature type="transmembrane region" description="Helical" evidence="2">
    <location>
        <begin position="299"/>
        <end position="319"/>
    </location>
</feature>
<sequence>MRRLRELAERTPAGRERYVDLLRALAITMVIIGHWVVTVIERDADGQATGHSALGDLRWAYPLTWLAQVMPVFFLVGGYANAASLTRLRARGGDAAGWLLDRSARLVRPTSVLLLVLTAAAAVAWLAGTDPTRIREVFWFATIPLWFLVAYLAVVALTPPMYALHRRFGLAVPLVLVVLVGLGDLGRLTGPQEWSYGNYLFGWLAVHQLGFAWHDTRAAPPAAGQTAPPSADADTDAAGPSTHERPGVRRTLPISRRAGLVFLVGGLGALVLLTVLGPWPVAMLKVPGERLDNASPPSLALLAVAAAQLGLILLLRNPAERLLHRTRPWQVVIGVNVVVLTVFLWHLTAVILLIGVLDATGTLPTPAVDSAGWWALRLPWLLLLTVVLSVLVVIFGPVEARSGRHRTAGRASRVRAAWTVIGYAAVVAGLLINSTTAARAPEPLGTPVPALLAYAAGAGVLRLLRSGWGTRG</sequence>
<keyword evidence="5" id="KW-1185">Reference proteome</keyword>
<dbReference type="GO" id="GO:0016747">
    <property type="term" value="F:acyltransferase activity, transferring groups other than amino-acyl groups"/>
    <property type="evidence" value="ECO:0007669"/>
    <property type="project" value="InterPro"/>
</dbReference>
<feature type="transmembrane region" description="Helical" evidence="2">
    <location>
        <begin position="444"/>
        <end position="464"/>
    </location>
</feature>
<dbReference type="RefSeq" id="WP_179780018.1">
    <property type="nucleotide sequence ID" value="NZ_JACCHK010000001.1"/>
</dbReference>
<feature type="transmembrane region" description="Helical" evidence="2">
    <location>
        <begin position="60"/>
        <end position="85"/>
    </location>
</feature>
<feature type="transmembrane region" description="Helical" evidence="2">
    <location>
        <begin position="331"/>
        <end position="354"/>
    </location>
</feature>
<keyword evidence="2" id="KW-0472">Membrane</keyword>
<dbReference type="AlphaFoldDB" id="A0A7Y9X191"/>
<name>A0A7Y9X191_9ACTN</name>
<keyword evidence="2" id="KW-1133">Transmembrane helix</keyword>
<feature type="region of interest" description="Disordered" evidence="1">
    <location>
        <begin position="220"/>
        <end position="248"/>
    </location>
</feature>
<gene>
    <name evidence="4" type="ORF">HNR22_001877</name>
</gene>
<evidence type="ECO:0000256" key="1">
    <source>
        <dbReference type="SAM" id="MobiDB-lite"/>
    </source>
</evidence>
<feature type="transmembrane region" description="Helical" evidence="2">
    <location>
        <begin position="106"/>
        <end position="126"/>
    </location>
</feature>
<feature type="transmembrane region" description="Helical" evidence="2">
    <location>
        <begin position="259"/>
        <end position="279"/>
    </location>
</feature>
<feature type="transmembrane region" description="Helical" evidence="2">
    <location>
        <begin position="416"/>
        <end position="432"/>
    </location>
</feature>